<reference evidence="6 7" key="1">
    <citation type="submission" date="2020-04" db="EMBL/GenBank/DDBJ databases">
        <title>Arthrobacter sp. nov.</title>
        <authorList>
            <person name="Liu S."/>
        </authorList>
    </citation>
    <scope>NUCLEOTIDE SEQUENCE [LARGE SCALE GENOMIC DNA]</scope>
    <source>
        <strain evidence="6 7">E918</strain>
    </source>
</reference>
<dbReference type="AlphaFoldDB" id="A0A7X6HHZ2"/>
<evidence type="ECO:0000256" key="4">
    <source>
        <dbReference type="ARBA" id="ARBA00025707"/>
    </source>
</evidence>
<organism evidence="6 7">
    <name type="scientific">Arthrobacter mobilis</name>
    <dbReference type="NCBI Taxonomy" id="2724944"/>
    <lineage>
        <taxon>Bacteria</taxon>
        <taxon>Bacillati</taxon>
        <taxon>Actinomycetota</taxon>
        <taxon>Actinomycetes</taxon>
        <taxon>Micrococcales</taxon>
        <taxon>Micrococcaceae</taxon>
        <taxon>Arthrobacter</taxon>
    </lineage>
</organism>
<accession>A0A7X6HHZ2</accession>
<comment type="caution">
    <text evidence="6">The sequence shown here is derived from an EMBL/GenBank/DDBJ whole genome shotgun (WGS) entry which is preliminary data.</text>
</comment>
<name>A0A7X6HHZ2_9MICC</name>
<dbReference type="EMBL" id="JAAZSQ010000021">
    <property type="protein sequence ID" value="NKX56222.1"/>
    <property type="molecule type" value="Genomic_DNA"/>
</dbReference>
<evidence type="ECO:0000256" key="1">
    <source>
        <dbReference type="ARBA" id="ARBA00005189"/>
    </source>
</evidence>
<proteinExistence type="predicted"/>
<dbReference type="Proteomes" id="UP000544090">
    <property type="component" value="Unassembled WGS sequence"/>
</dbReference>
<keyword evidence="2 6" id="KW-0489">Methyltransferase</keyword>
<dbReference type="InterPro" id="IPR029063">
    <property type="entry name" value="SAM-dependent_MTases_sf"/>
</dbReference>
<dbReference type="PANTHER" id="PTHR44307:SF2">
    <property type="entry name" value="PHOSPHOETHANOLAMINE METHYLTRANSFERASE ISOFORM X1"/>
    <property type="match status" value="1"/>
</dbReference>
<comment type="pathway">
    <text evidence="4">Phospholipid metabolism.</text>
</comment>
<dbReference type="Gene3D" id="3.40.50.150">
    <property type="entry name" value="Vaccinia Virus protein VP39"/>
    <property type="match status" value="1"/>
</dbReference>
<evidence type="ECO:0000259" key="5">
    <source>
        <dbReference type="Pfam" id="PF08241"/>
    </source>
</evidence>
<dbReference type="InterPro" id="IPR013216">
    <property type="entry name" value="Methyltransf_11"/>
</dbReference>
<keyword evidence="3 6" id="KW-0808">Transferase</keyword>
<comment type="pathway">
    <text evidence="1">Lipid metabolism.</text>
</comment>
<protein>
    <submittedName>
        <fullName evidence="6">Methyltransferase domain-containing protein</fullName>
    </submittedName>
</protein>
<feature type="domain" description="Methyltransferase type 11" evidence="5">
    <location>
        <begin position="69"/>
        <end position="167"/>
    </location>
</feature>
<dbReference type="RefSeq" id="WP_168488344.1">
    <property type="nucleotide sequence ID" value="NZ_JAAZSQ010000021.1"/>
</dbReference>
<dbReference type="GO" id="GO:0008757">
    <property type="term" value="F:S-adenosylmethionine-dependent methyltransferase activity"/>
    <property type="evidence" value="ECO:0007669"/>
    <property type="project" value="InterPro"/>
</dbReference>
<evidence type="ECO:0000256" key="3">
    <source>
        <dbReference type="ARBA" id="ARBA00022679"/>
    </source>
</evidence>
<gene>
    <name evidence="6" type="ORF">HGG74_17150</name>
</gene>
<dbReference type="GO" id="GO:0032259">
    <property type="term" value="P:methylation"/>
    <property type="evidence" value="ECO:0007669"/>
    <property type="project" value="UniProtKB-KW"/>
</dbReference>
<dbReference type="PANTHER" id="PTHR44307">
    <property type="entry name" value="PHOSPHOETHANOLAMINE METHYLTRANSFERASE"/>
    <property type="match status" value="1"/>
</dbReference>
<sequence length="276" mass="29486">MDVEAAVARHYGNPQLERIILDRLRAVGYDPDRLEAADLEALDHFHIGGADATRELARAAGIRPGAKVLDVGSGIGGPARMFAGEFGATVHGLDLTPSFVQVAVSLTRRTRQSHRVSFSIGSALRPGFGAAEFDVAMLLHVGMNIADKDSLFAQLHRVLKPGGRLVVYDIMRTGDGAIHYPMPWASHARTSFVGTAGEYLAALAAAGFAVRSERNRHGLAAAALERVLERMDEGGGHPLGPQLVIGPEAPRRLGNLMNAVRRGVLAPVEILADRED</sequence>
<keyword evidence="7" id="KW-1185">Reference proteome</keyword>
<evidence type="ECO:0000313" key="7">
    <source>
        <dbReference type="Proteomes" id="UP000544090"/>
    </source>
</evidence>
<dbReference type="Pfam" id="PF08241">
    <property type="entry name" value="Methyltransf_11"/>
    <property type="match status" value="1"/>
</dbReference>
<dbReference type="SUPFAM" id="SSF53335">
    <property type="entry name" value="S-adenosyl-L-methionine-dependent methyltransferases"/>
    <property type="match status" value="1"/>
</dbReference>
<dbReference type="CDD" id="cd02440">
    <property type="entry name" value="AdoMet_MTases"/>
    <property type="match status" value="1"/>
</dbReference>
<evidence type="ECO:0000313" key="6">
    <source>
        <dbReference type="EMBL" id="NKX56222.1"/>
    </source>
</evidence>
<evidence type="ECO:0000256" key="2">
    <source>
        <dbReference type="ARBA" id="ARBA00022603"/>
    </source>
</evidence>